<dbReference type="AlphaFoldDB" id="A0A559SL80"/>
<sequence>MTSEPQIGTCSTVSYQWDVFLSYPRKGHVPAWIERHFLPMFRGHLQGLLQEDPKIFVDSAQPTGVQWPQNIRDALLRSRVMVAVWTPPYFKSDWCMAEWESMLQREAFLKTQGKAHPNGLVYPVVFSDGRNFDPRAQNTQSRDLSNMNYPWEAFRDSPKYLDFHDEVKAIADEVEERIAQAPQWDSLFPLADPSAVIVNNPQIGLPLL</sequence>
<gene>
    <name evidence="2" type="ORF">BCL32_3216</name>
</gene>
<reference evidence="2 3" key="1">
    <citation type="submission" date="2019-06" db="EMBL/GenBank/DDBJ databases">
        <title>Pac Bio to generate improved reference genome sequences for organisms with transposon mutant libraries (support for FEBA project).</title>
        <authorList>
            <person name="Blow M."/>
        </authorList>
    </citation>
    <scope>NUCLEOTIDE SEQUENCE [LARGE SCALE GENOMIC DNA]</scope>
    <source>
        <strain evidence="2 3">USDA 1844</strain>
    </source>
</reference>
<dbReference type="GO" id="GO:0007165">
    <property type="term" value="P:signal transduction"/>
    <property type="evidence" value="ECO:0007669"/>
    <property type="project" value="InterPro"/>
</dbReference>
<feature type="domain" description="TIR" evidence="1">
    <location>
        <begin position="15"/>
        <end position="178"/>
    </location>
</feature>
<evidence type="ECO:0000313" key="2">
    <source>
        <dbReference type="EMBL" id="TVZ63099.1"/>
    </source>
</evidence>
<dbReference type="PROSITE" id="PS50104">
    <property type="entry name" value="TIR"/>
    <property type="match status" value="1"/>
</dbReference>
<dbReference type="Gene3D" id="3.40.50.10140">
    <property type="entry name" value="Toll/interleukin-1 receptor homology (TIR) domain"/>
    <property type="match status" value="1"/>
</dbReference>
<dbReference type="Proteomes" id="UP000319824">
    <property type="component" value="Unassembled WGS sequence"/>
</dbReference>
<accession>A0A559SL80</accession>
<dbReference type="InterPro" id="IPR000157">
    <property type="entry name" value="TIR_dom"/>
</dbReference>
<comment type="caution">
    <text evidence="2">The sequence shown here is derived from an EMBL/GenBank/DDBJ whole genome shotgun (WGS) entry which is preliminary data.</text>
</comment>
<name>A0A559SL80_9HYPH</name>
<dbReference type="EMBL" id="VISO01000003">
    <property type="protein sequence ID" value="TVZ63099.1"/>
    <property type="molecule type" value="Genomic_DNA"/>
</dbReference>
<dbReference type="Pfam" id="PF13676">
    <property type="entry name" value="TIR_2"/>
    <property type="match status" value="1"/>
</dbReference>
<evidence type="ECO:0000259" key="1">
    <source>
        <dbReference type="PROSITE" id="PS50104"/>
    </source>
</evidence>
<organism evidence="2 3">
    <name type="scientific">Rhizobium mongolense USDA 1844</name>
    <dbReference type="NCBI Taxonomy" id="1079460"/>
    <lineage>
        <taxon>Bacteria</taxon>
        <taxon>Pseudomonadati</taxon>
        <taxon>Pseudomonadota</taxon>
        <taxon>Alphaproteobacteria</taxon>
        <taxon>Hyphomicrobiales</taxon>
        <taxon>Rhizobiaceae</taxon>
        <taxon>Rhizobium/Agrobacterium group</taxon>
        <taxon>Rhizobium</taxon>
    </lineage>
</organism>
<dbReference type="SUPFAM" id="SSF52200">
    <property type="entry name" value="Toll/Interleukin receptor TIR domain"/>
    <property type="match status" value="1"/>
</dbReference>
<evidence type="ECO:0000313" key="3">
    <source>
        <dbReference type="Proteomes" id="UP000319824"/>
    </source>
</evidence>
<proteinExistence type="predicted"/>
<protein>
    <submittedName>
        <fullName evidence="2">TIR domain-containing protein</fullName>
    </submittedName>
</protein>
<dbReference type="RefSeq" id="WP_022717044.1">
    <property type="nucleotide sequence ID" value="NZ_ATTQ01000013.1"/>
</dbReference>
<dbReference type="InterPro" id="IPR035897">
    <property type="entry name" value="Toll_tir_struct_dom_sf"/>
</dbReference>